<evidence type="ECO:0000313" key="4">
    <source>
        <dbReference type="Proteomes" id="UP000002149"/>
    </source>
</evidence>
<accession>Q55WV9</accession>
<evidence type="ECO:0000256" key="1">
    <source>
        <dbReference type="SAM" id="MobiDB-lite"/>
    </source>
</evidence>
<dbReference type="GeneID" id="3256489"/>
<dbReference type="PROSITE" id="PS00463">
    <property type="entry name" value="ZN2_CY6_FUNGAL_1"/>
    <property type="match status" value="1"/>
</dbReference>
<feature type="region of interest" description="Disordered" evidence="1">
    <location>
        <begin position="240"/>
        <end position="278"/>
    </location>
</feature>
<dbReference type="SUPFAM" id="SSF57701">
    <property type="entry name" value="Zn2/Cys6 DNA-binding domain"/>
    <property type="match status" value="1"/>
</dbReference>
<dbReference type="InParanoid" id="Q5KJE0"/>
<accession>Q5KJE0</accession>
<keyword evidence="4" id="KW-1185">Reference proteome</keyword>
<evidence type="ECO:0000259" key="2">
    <source>
        <dbReference type="PROSITE" id="PS00463"/>
    </source>
</evidence>
<dbReference type="InterPro" id="IPR001138">
    <property type="entry name" value="Zn2Cys6_DnaBD"/>
</dbReference>
<organism evidence="3 4">
    <name type="scientific">Cryptococcus deneoformans (strain JEC21 / ATCC MYA-565)</name>
    <name type="common">Cryptococcus neoformans var. neoformans serotype D</name>
    <dbReference type="NCBI Taxonomy" id="214684"/>
    <lineage>
        <taxon>Eukaryota</taxon>
        <taxon>Fungi</taxon>
        <taxon>Dikarya</taxon>
        <taxon>Basidiomycota</taxon>
        <taxon>Agaricomycotina</taxon>
        <taxon>Tremellomycetes</taxon>
        <taxon>Tremellales</taxon>
        <taxon>Cryptococcaceae</taxon>
        <taxon>Cryptococcus</taxon>
        <taxon>Cryptococcus neoformans species complex</taxon>
    </lineage>
</organism>
<dbReference type="EMBL" id="AE017343">
    <property type="protein sequence ID" value="AAW42623.2"/>
    <property type="molecule type" value="Genomic_DNA"/>
</dbReference>
<name>Q5KJE0_CRYD1</name>
<dbReference type="HOGENOM" id="CLU_075597_0_0_1"/>
<sequence>MSNSTEDLSSFFFSTVTVAPDSTAAPSDVFFVPAQVQNTEFNIQPWSISSTNEALATEPQTEFNLGLNAQVGDGFGFNTYSINLLGNENDVDSAGQVEAQPYNLSTQSTCSNFGQDTNAIPDSNVNAFSATPLVNQTNVNTAGQVDIQQLFQIGQSVGLQGEYLWNFICSSFQNAQSVIPVEQIVSEQVDCQLPANDGNINTNEPQELVSLEKMDEFIGWDFNISLADITMPSVVPATPAPQTHLTVPSSPVISKTPKTPSKPRKKSSSPQACKTPSKTPFKTLAKKGSIKDAFLRSTGPKVRLAISCHGCREARKPCDSVYQFKCQRCVKHHFCCSWPETGRGIKLGKKQRDDFIQFILTRGEKLGQQDDTTMTVDPVNGRPNTSCSRVMDTSVLGYHRQETKSRTDEIQVL</sequence>
<dbReference type="VEuPathDB" id="FungiDB:CNC06870"/>
<dbReference type="RefSeq" id="XP_024512532.1">
    <property type="nucleotide sequence ID" value="XM_024656908.1"/>
</dbReference>
<dbReference type="AlphaFoldDB" id="Q5KJE0"/>
<dbReference type="GO" id="GO:0008270">
    <property type="term" value="F:zinc ion binding"/>
    <property type="evidence" value="ECO:0007669"/>
    <property type="project" value="InterPro"/>
</dbReference>
<dbReference type="CDD" id="cd00067">
    <property type="entry name" value="GAL4"/>
    <property type="match status" value="1"/>
</dbReference>
<evidence type="ECO:0000313" key="3">
    <source>
        <dbReference type="EMBL" id="AAW42623.2"/>
    </source>
</evidence>
<feature type="compositionally biased region" description="Low complexity" evidence="1">
    <location>
        <begin position="246"/>
        <end position="259"/>
    </location>
</feature>
<dbReference type="KEGG" id="cne:CNC06870"/>
<dbReference type="OrthoDB" id="2576045at2759"/>
<gene>
    <name evidence="3" type="ordered locus">CNC06870</name>
</gene>
<feature type="domain" description="Zn(2)-C6 fungal-type" evidence="2">
    <location>
        <begin position="307"/>
        <end position="336"/>
    </location>
</feature>
<dbReference type="Proteomes" id="UP000002149">
    <property type="component" value="Chromosome 3"/>
</dbReference>
<proteinExistence type="predicted"/>
<dbReference type="InterPro" id="IPR036864">
    <property type="entry name" value="Zn2-C6_fun-type_DNA-bd_sf"/>
</dbReference>
<dbReference type="GO" id="GO:0000981">
    <property type="term" value="F:DNA-binding transcription factor activity, RNA polymerase II-specific"/>
    <property type="evidence" value="ECO:0007669"/>
    <property type="project" value="InterPro"/>
</dbReference>
<dbReference type="PaxDb" id="214684-Q5KJE0"/>
<protein>
    <recommendedName>
        <fullName evidence="2">Zn(2)-C6 fungal-type domain-containing protein</fullName>
    </recommendedName>
</protein>
<reference evidence="3 4" key="1">
    <citation type="journal article" date="2005" name="Science">
        <title>The genome of the basidiomycetous yeast and human pathogen Cryptococcus neoformans.</title>
        <authorList>
            <person name="Loftus B.J."/>
            <person name="Fung E."/>
            <person name="Roncaglia P."/>
            <person name="Rowley D."/>
            <person name="Amedeo P."/>
            <person name="Bruno D."/>
            <person name="Vamathevan J."/>
            <person name="Miranda M."/>
            <person name="Anderson I.J."/>
            <person name="Fraser J.A."/>
            <person name="Allen J.E."/>
            <person name="Bosdet I.E."/>
            <person name="Brent M.R."/>
            <person name="Chiu R."/>
            <person name="Doering T.L."/>
            <person name="Donlin M.J."/>
            <person name="D'Souza C.A."/>
            <person name="Fox D.S."/>
            <person name="Grinberg V."/>
            <person name="Fu J."/>
            <person name="Fukushima M."/>
            <person name="Haas B.J."/>
            <person name="Huang J.C."/>
            <person name="Janbon G."/>
            <person name="Jones S.J."/>
            <person name="Koo H.L."/>
            <person name="Krzywinski M.I."/>
            <person name="Kwon-Chung J.K."/>
            <person name="Lengeler K.B."/>
            <person name="Maiti R."/>
            <person name="Marra M.A."/>
            <person name="Marra R.E."/>
            <person name="Mathewson C.A."/>
            <person name="Mitchell T.G."/>
            <person name="Pertea M."/>
            <person name="Riggs F.R."/>
            <person name="Salzberg S.L."/>
            <person name="Schein J.E."/>
            <person name="Shvartsbeyn A."/>
            <person name="Shin H."/>
            <person name="Shumway M."/>
            <person name="Specht C.A."/>
            <person name="Suh B.B."/>
            <person name="Tenney A."/>
            <person name="Utterback T.R."/>
            <person name="Wickes B.L."/>
            <person name="Wortman J.R."/>
            <person name="Wye N.H."/>
            <person name="Kronstad J.W."/>
            <person name="Lodge J.K."/>
            <person name="Heitman J."/>
            <person name="Davis R.W."/>
            <person name="Fraser C.M."/>
            <person name="Hyman R.W."/>
        </authorList>
    </citation>
    <scope>NUCLEOTIDE SEQUENCE [LARGE SCALE GENOMIC DNA]</scope>
    <source>
        <strain evidence="4">JEC21 / ATCC MYA-565</strain>
    </source>
</reference>